<dbReference type="GO" id="GO:0006729">
    <property type="term" value="P:tetrahydrobiopterin biosynthetic process"/>
    <property type="evidence" value="ECO:0007669"/>
    <property type="project" value="InterPro"/>
</dbReference>
<dbReference type="InterPro" id="IPR001533">
    <property type="entry name" value="Pterin_deHydtase"/>
</dbReference>
<name>K2PTU3_9FLAO</name>
<dbReference type="Pfam" id="PF01329">
    <property type="entry name" value="Pterin_4a"/>
    <property type="match status" value="1"/>
</dbReference>
<dbReference type="NCBIfam" id="NF002017">
    <property type="entry name" value="PRK00823.1-2"/>
    <property type="match status" value="1"/>
</dbReference>
<dbReference type="Gene3D" id="3.30.1360.20">
    <property type="entry name" value="Transcriptional coactivator/pterin dehydratase"/>
    <property type="match status" value="1"/>
</dbReference>
<comment type="caution">
    <text evidence="5">The sequence shown here is derived from an EMBL/GenBank/DDBJ whole genome shotgun (WGS) entry which is preliminary data.</text>
</comment>
<dbReference type="PANTHER" id="PTHR12599">
    <property type="entry name" value="PTERIN-4-ALPHA-CARBINOLAMINE DEHYDRATASE"/>
    <property type="match status" value="1"/>
</dbReference>
<comment type="similarity">
    <text evidence="2 4">Belongs to the pterin-4-alpha-carbinolamine dehydratase family.</text>
</comment>
<protein>
    <recommendedName>
        <fullName evidence="4">Putative pterin-4-alpha-carbinolamine dehydratase</fullName>
        <shortName evidence="4">PHS</shortName>
        <ecNumber evidence="4">4.2.1.96</ecNumber>
    </recommendedName>
    <alternativeName>
        <fullName evidence="4">4-alpha-hydroxy-tetrahydropterin dehydratase</fullName>
    </alternativeName>
    <alternativeName>
        <fullName evidence="4">Pterin carbinolamine dehydratase</fullName>
        <shortName evidence="4">PCD</shortName>
    </alternativeName>
</protein>
<dbReference type="HAMAP" id="MF_00434">
    <property type="entry name" value="Pterin_4_alpha"/>
    <property type="match status" value="1"/>
</dbReference>
<evidence type="ECO:0000313" key="5">
    <source>
        <dbReference type="EMBL" id="EKF55004.1"/>
    </source>
</evidence>
<dbReference type="GO" id="GO:0008124">
    <property type="term" value="F:4-alpha-hydroxytetrahydrobiopterin dehydratase activity"/>
    <property type="evidence" value="ECO:0007669"/>
    <property type="project" value="UniProtKB-UniRule"/>
</dbReference>
<dbReference type="eggNOG" id="COG2154">
    <property type="taxonomic scope" value="Bacteria"/>
</dbReference>
<evidence type="ECO:0000256" key="3">
    <source>
        <dbReference type="ARBA" id="ARBA00023239"/>
    </source>
</evidence>
<evidence type="ECO:0000256" key="2">
    <source>
        <dbReference type="ARBA" id="ARBA00006472"/>
    </source>
</evidence>
<evidence type="ECO:0000256" key="4">
    <source>
        <dbReference type="HAMAP-Rule" id="MF_00434"/>
    </source>
</evidence>
<dbReference type="Proteomes" id="UP000007364">
    <property type="component" value="Unassembled WGS sequence"/>
</dbReference>
<reference evidence="5 6" key="1">
    <citation type="journal article" date="2012" name="J. Bacteriol.">
        <title>Genome Sequence of Galbibacter marinum Type Strain ck-I2-15.</title>
        <authorList>
            <person name="Lai Q."/>
            <person name="Li C."/>
            <person name="Shao Z."/>
        </authorList>
    </citation>
    <scope>NUCLEOTIDE SEQUENCE [LARGE SCALE GENOMIC DNA]</scope>
    <source>
        <strain evidence="6">ck-I2-15</strain>
    </source>
</reference>
<dbReference type="InterPro" id="IPR036428">
    <property type="entry name" value="PCD_sf"/>
</dbReference>
<evidence type="ECO:0000313" key="6">
    <source>
        <dbReference type="Proteomes" id="UP000007364"/>
    </source>
</evidence>
<dbReference type="PATRIC" id="fig|555500.3.peg.2027"/>
<sequence>MKANPLKTYTEQEIEDRISKLEYWDYQEGFLVTSLDFKNFADAFAMMTRIAFEAERLNHHPDWSNTYNNLSIQLYTHDSNGITDKDFELAEQIEKIIQG</sequence>
<dbReference type="EC" id="4.2.1.96" evidence="4"/>
<comment type="catalytic activity">
    <reaction evidence="1 4">
        <text>(4aS,6R)-4a-hydroxy-L-erythro-5,6,7,8-tetrahydrobiopterin = (6R)-L-erythro-6,7-dihydrobiopterin + H2O</text>
        <dbReference type="Rhea" id="RHEA:11920"/>
        <dbReference type="ChEBI" id="CHEBI:15377"/>
        <dbReference type="ChEBI" id="CHEBI:15642"/>
        <dbReference type="ChEBI" id="CHEBI:43120"/>
        <dbReference type="EC" id="4.2.1.96"/>
    </reaction>
</comment>
<dbReference type="OrthoDB" id="9794987at2"/>
<dbReference type="AlphaFoldDB" id="K2PTU3"/>
<keyword evidence="3 4" id="KW-0456">Lyase</keyword>
<dbReference type="RefSeq" id="WP_008991807.1">
    <property type="nucleotide sequence ID" value="NZ_AMSG01000012.1"/>
</dbReference>
<dbReference type="PANTHER" id="PTHR12599:SF0">
    <property type="entry name" value="PTERIN-4-ALPHA-CARBINOLAMINE DEHYDRATASE"/>
    <property type="match status" value="1"/>
</dbReference>
<accession>K2PTU3</accession>
<evidence type="ECO:0000256" key="1">
    <source>
        <dbReference type="ARBA" id="ARBA00001554"/>
    </source>
</evidence>
<dbReference type="STRING" id="555500.I215_09801"/>
<organism evidence="5 6">
    <name type="scientific">Galbibacter marinus</name>
    <dbReference type="NCBI Taxonomy" id="555500"/>
    <lineage>
        <taxon>Bacteria</taxon>
        <taxon>Pseudomonadati</taxon>
        <taxon>Bacteroidota</taxon>
        <taxon>Flavobacteriia</taxon>
        <taxon>Flavobacteriales</taxon>
        <taxon>Flavobacteriaceae</taxon>
        <taxon>Galbibacter</taxon>
    </lineage>
</organism>
<proteinExistence type="inferred from homology"/>
<keyword evidence="6" id="KW-1185">Reference proteome</keyword>
<dbReference type="SUPFAM" id="SSF55248">
    <property type="entry name" value="PCD-like"/>
    <property type="match status" value="1"/>
</dbReference>
<gene>
    <name evidence="5" type="ORF">I215_09801</name>
</gene>
<dbReference type="EMBL" id="AMSG01000012">
    <property type="protein sequence ID" value="EKF55004.1"/>
    <property type="molecule type" value="Genomic_DNA"/>
</dbReference>